<evidence type="ECO:0000313" key="6">
    <source>
        <dbReference type="EMBL" id="AMM42149.1"/>
    </source>
</evidence>
<dbReference type="EMBL" id="CP013015">
    <property type="protein sequence ID" value="AMM42149.1"/>
    <property type="molecule type" value="Genomic_DNA"/>
</dbReference>
<dbReference type="RefSeq" id="WP_066065818.1">
    <property type="nucleotide sequence ID" value="NZ_CP013015.1"/>
</dbReference>
<keyword evidence="2 4" id="KW-0378">Hydrolase</keyword>
<reference evidence="6 7" key="1">
    <citation type="submission" date="2015-10" db="EMBL/GenBank/DDBJ databases">
        <title>Candidatus Desulfofervidus auxilii, a hydrogenotrophic sulfate-reducing bacterium involved in the thermophilic anaerobic oxidation of methane.</title>
        <authorList>
            <person name="Krukenberg V."/>
            <person name="Richter M."/>
            <person name="Wegener G."/>
        </authorList>
    </citation>
    <scope>NUCLEOTIDE SEQUENCE [LARGE SCALE GENOMIC DNA]</scope>
    <source>
        <strain evidence="6 7">HS1</strain>
    </source>
</reference>
<dbReference type="Pfam" id="PF00149">
    <property type="entry name" value="Metallophos"/>
    <property type="match status" value="1"/>
</dbReference>
<dbReference type="GO" id="GO:0006260">
    <property type="term" value="P:DNA replication"/>
    <property type="evidence" value="ECO:0007669"/>
    <property type="project" value="UniProtKB-KW"/>
</dbReference>
<evidence type="ECO:0000259" key="5">
    <source>
        <dbReference type="Pfam" id="PF00149"/>
    </source>
</evidence>
<dbReference type="InterPro" id="IPR041796">
    <property type="entry name" value="Mre11_N"/>
</dbReference>
<sequence>MLKLLHTADWHLGKTFKNTDFSLLEIQQEILKEIVEIAEKEDVDIVFIAGDIFDSYNPPFKAEELFYSTLKELTANGRRLVIAIAGNHDAPEKFDVPRPLAAGFHAMVICGSPQDDLTLFSFKTNHFELKGERNFLHASFPSKNTSISLLVLPYPSEARLKVSTNYEEHLKNILQAIPPYRADDYIIVSHLFVQGGQKSGSERDFTIGGAQLIPSHFFPKHASYVALGHLHRYQRLGKNIFYSGSIFPFDIQEANQKKGVLIRRPDGKVEFYPFAYQKSVKSLNFNTIDEALEQSANYKHSLVFLRFPPLAVGTEEIVKLKQAYSQNLLGIHFEMPKIEIDRPISVVDLTPKELFIEFYKAQYNQTPNETMVELFLKFVEELKNETH</sequence>
<protein>
    <recommendedName>
        <fullName evidence="4">Nuclease SbcCD subunit D</fullName>
    </recommendedName>
</protein>
<keyword evidence="1 4" id="KW-0540">Nuclease</keyword>
<dbReference type="GO" id="GO:0004519">
    <property type="term" value="F:endonuclease activity"/>
    <property type="evidence" value="ECO:0007669"/>
    <property type="project" value="UniProtKB-KW"/>
</dbReference>
<keyword evidence="4" id="KW-0255">Endonuclease</keyword>
<keyword evidence="3 4" id="KW-0269">Exonuclease</keyword>
<dbReference type="PANTHER" id="PTHR30337:SF0">
    <property type="entry name" value="NUCLEASE SBCCD SUBUNIT D"/>
    <property type="match status" value="1"/>
</dbReference>
<dbReference type="InterPro" id="IPR004843">
    <property type="entry name" value="Calcineurin-like_PHP"/>
</dbReference>
<dbReference type="GO" id="GO:0008408">
    <property type="term" value="F:3'-5' exonuclease activity"/>
    <property type="evidence" value="ECO:0007669"/>
    <property type="project" value="InterPro"/>
</dbReference>
<dbReference type="GO" id="GO:0006310">
    <property type="term" value="P:DNA recombination"/>
    <property type="evidence" value="ECO:0007669"/>
    <property type="project" value="UniProtKB-KW"/>
</dbReference>
<evidence type="ECO:0000313" key="7">
    <source>
        <dbReference type="Proteomes" id="UP000070560"/>
    </source>
</evidence>
<accession>A0A7U4THS9</accession>
<proteinExistence type="inferred from homology"/>
<evidence type="ECO:0000256" key="3">
    <source>
        <dbReference type="ARBA" id="ARBA00022839"/>
    </source>
</evidence>
<evidence type="ECO:0000256" key="2">
    <source>
        <dbReference type="ARBA" id="ARBA00022801"/>
    </source>
</evidence>
<dbReference type="AlphaFoldDB" id="A0A7U4THS9"/>
<evidence type="ECO:0000256" key="4">
    <source>
        <dbReference type="RuleBase" id="RU363069"/>
    </source>
</evidence>
<keyword evidence="4" id="KW-0233">DNA recombination</keyword>
<dbReference type="OrthoDB" id="9773856at2"/>
<dbReference type="InterPro" id="IPR050535">
    <property type="entry name" value="DNA_Repair-Maintenance_Comp"/>
</dbReference>
<dbReference type="SUPFAM" id="SSF56300">
    <property type="entry name" value="Metallo-dependent phosphatases"/>
    <property type="match status" value="1"/>
</dbReference>
<dbReference type="CDD" id="cd00840">
    <property type="entry name" value="MPP_Mre11_N"/>
    <property type="match status" value="1"/>
</dbReference>
<dbReference type="InterPro" id="IPR004593">
    <property type="entry name" value="SbcD"/>
</dbReference>
<dbReference type="InterPro" id="IPR029052">
    <property type="entry name" value="Metallo-depent_PP-like"/>
</dbReference>
<gene>
    <name evidence="4" type="primary">sbcD</name>
    <name evidence="6" type="ORF">HS1_002367</name>
</gene>
<dbReference type="KEGG" id="daw:HS1_002367"/>
<dbReference type="Proteomes" id="UP000070560">
    <property type="component" value="Chromosome"/>
</dbReference>
<feature type="domain" description="Calcineurin-like phosphoesterase" evidence="5">
    <location>
        <begin position="2"/>
        <end position="233"/>
    </location>
</feature>
<comment type="subunit">
    <text evidence="4">Heterodimer of SbcC and SbcD.</text>
</comment>
<comment type="function">
    <text evidence="4">SbcCD cleaves DNA hairpin structures. These structures can inhibit DNA replication and are intermediates in certain DNA recombination reactions. The complex acts as a 3'-&gt;5' double strand exonuclease that can open hairpins. It also has a 5' single-strand endonuclease activity.</text>
</comment>
<dbReference type="NCBIfam" id="TIGR00619">
    <property type="entry name" value="sbcd"/>
    <property type="match status" value="1"/>
</dbReference>
<keyword evidence="7" id="KW-1185">Reference proteome</keyword>
<dbReference type="PANTHER" id="PTHR30337">
    <property type="entry name" value="COMPONENT OF ATP-DEPENDENT DSDNA EXONUCLEASE"/>
    <property type="match status" value="1"/>
</dbReference>
<keyword evidence="4" id="KW-0235">DNA replication</keyword>
<dbReference type="Gene3D" id="3.60.21.10">
    <property type="match status" value="1"/>
</dbReference>
<comment type="similarity">
    <text evidence="4">Belongs to the SbcD family.</text>
</comment>
<name>A0A7U4THS9_DESA2</name>
<organism evidence="6 7">
    <name type="scientific">Desulfofervidus auxilii</name>
    <dbReference type="NCBI Taxonomy" id="1621989"/>
    <lineage>
        <taxon>Bacteria</taxon>
        <taxon>Pseudomonadati</taxon>
        <taxon>Thermodesulfobacteriota</taxon>
        <taxon>Candidatus Desulfofervidia</taxon>
        <taxon>Candidatus Desulfofervidales</taxon>
        <taxon>Candidatus Desulfofervidaceae</taxon>
        <taxon>Candidatus Desulfofervidus</taxon>
    </lineage>
</organism>
<evidence type="ECO:0000256" key="1">
    <source>
        <dbReference type="ARBA" id="ARBA00022722"/>
    </source>
</evidence>